<feature type="compositionally biased region" description="Low complexity" evidence="2">
    <location>
        <begin position="2145"/>
        <end position="2156"/>
    </location>
</feature>
<keyword evidence="1" id="KW-0732">Signal</keyword>
<feature type="region of interest" description="Disordered" evidence="2">
    <location>
        <begin position="2128"/>
        <end position="2165"/>
    </location>
</feature>
<feature type="transmembrane region" description="Helical" evidence="3">
    <location>
        <begin position="1912"/>
        <end position="1938"/>
    </location>
</feature>
<protein>
    <submittedName>
        <fullName evidence="5">Signal peptide, CUB and EGF-like domain-containing protein 2</fullName>
    </submittedName>
</protein>
<keyword evidence="3" id="KW-1133">Transmembrane helix</keyword>
<sequence length="2266" mass="245692">MSETTPCTAVQTYECKSKSRVKNHTRQAKSETASVLVNKRAVALNQIHDLDVLCKLVKMIEDEPAAQWTRVWSNTSTNALRLRFVRGLRQSYLHAEASFCNVSLNQAGDTIQYIHSFMDCREDDVQNSFDSFDRDTIIKGRVIVEIINANAEPGSSGHYCEKNARSSESRPVPVEAEDVIRERLKAGADIRSIVNHFDRQQAHFKAKEPGVQIPDRYFICAADVRNVRKKYGLDGRLAESDEDDVDLTVKQSKKKRFYRVYKPRGEAWDNSSKRTHGLDLLKRPSGVYLESLDDPAQVFIAMANDVMVENLQRFGSYLLVNASRNIIPAQGLQLLTVFCIDSLGAGVEVLHVLTNHATVGVYERIFAVLGNLHKDRDYMPRSVMCDMVPGLRGPMDAESFRNFKQKIWLLLQDAITTPRVDPIEIDDASSSHGSDRATPSIEEAAPVNLVEIDDASSSHGSDRATSSIEEAAPVNLVEIDDASIHPESDRAASSIGEAAPVDLVEIDDASSPDHDDIFSPVSEMAIGRDAQNSPEYEKRARDDAERFRGDVITRMEADIGGLLAMPLNNVRPDKKPRLCELMITASQLWDKWNGITKQLRAIVQNDDEDSLDPEERDPDCDSGGGVAELRCHDESGLVRTPVVSSEWVCVAAEDVCAPVPDCAALNRENGSDEHSCGSCFSGFANSTADGACRYYGVASFSENEEYLNAFADFEPINSRTDYDGSESADTDFRPKGSRLSLIPRHNDEPPKIILSISDESKVSATLYLFSGPDDTSPDSEFTYSSEVSADDLPFVDLEDNCARTFAFGDVNGDGALDWIVSCAGSAGIYFLLYTGTDDASFPEFKTETKIDLTDVGVDADGNIYPVIRAHLFDFTGDGLLDVVLVLNAGLVHFLSNTGSLEAPDWTSALKFKPATFQRQKARDIAISDVNGDGRMDVLLMTRKSIHTLQNVGTTMWPEFVEPETDMIFLSDIPTSSVLLSFLVYDFFNKSFDEIAIQDFDRQVTYLSSTLVPAPAFALADEGTESVPSLLRWRLDSWSDDESVSFVDFDGDGDVDVLSVMANGSSGVLQYYRNEGIGGLVQTRIANASSLASVSQGTPHQAFDLPTSASSITTASFVDIDGDSDLDMLLVLGNASFAIYENEMGTFTYKQEATDSIFQNLLDGGSETGNDALRRRTSDDYDVLDYDTVVEPTPAPIASPTSAPTPAPTFFSYYPPTGDTDGSSVVIEGFTSTSAPTSAPTSPPTGDTYGAGGVYAYNTNPGFTDAPTPSSGGSYGHGTNSPVPSPREIESIEIFPSSESSVFVRVIFTAHSIDGTSECAISFLNRTEDNMLGATFADVSDSFELFSQTTCSDTFVFGDFDGDGAMDLITSNSKSLKLVSSIQSDSPGEPIEVLSFDRYVYSLSAVDLDGDGDLDIVARSGSGGVSENDYYSMSALPALAAFINTAQDCQSECTGNRAICAASGTASENKIFERAADAQGLKSTAAAIGTCNCPARFQGSACEQCGPGRYGSECKQVCPNHSTTNLEVGTFIYPDTPSILQCECVFPFVMNADFNCTCPEGYEYDKTNDSCVPCARGTFKPVLGLNACAKCPTDFTTFSSGATTCESSYCELGYERESTNQTCVPCKIGTYRENLEDAACFPCPEGREYTVSTGTSSAQDCLAYSGNVMIDGVPESCFKYDQITAGAICEEDGLTIETLPIRQHYWRIANTSIDIRQCPRDSYCEPSNSTSRSLEQSKDEKASSALYCSPYHTGVMCASCVEGYALNGESRCSFCSSSQQIRDTAKIVIWVIAIVIISMLPALYVVQKSKHARTTGRRLVDRSHKAYTCMGSIVAFFDKTCGWRKNPDGLAHRLVASAQGKALILIKFEQIVFDVGITAGMVGQGGSAVALLLNLNVGILFELFAVGCAVSTNYYAVLAAVTLWPMLCALFLAVAVFVSRRLFRPSISADELATRVFTEMLTLMYPGISACILSIFVYDSIAHEVDDVAPLRVLLRDPTIDFDSAMSRAVRIYAALMIVVYPVGVVLALSLGMICEHRLGTETRGVRRLLVIAARTVQCRADDEAFEIISQVLLIVLALGINAQSGVKLFGEASDPVILWVSSLGLIGFVMATVVGAFYSTHRDREEVFGDAENNMNESSKSINKGSSGDFSDGPGDVLKSVEEPSVPESRSFVRSHVLNLDLEDCSGSSSSNLVAPPNSPAKNSSVRPLSHVGEDVDDTEVQDRPGPGPGLATVGFHCDQDQSNPPIHFQAPLAADAAAPLEQVAA</sequence>
<evidence type="ECO:0000256" key="3">
    <source>
        <dbReference type="SAM" id="Phobius"/>
    </source>
</evidence>
<feature type="compositionally biased region" description="Polar residues" evidence="2">
    <location>
        <begin position="1256"/>
        <end position="1279"/>
    </location>
</feature>
<feature type="transmembrane region" description="Helical" evidence="3">
    <location>
        <begin position="1786"/>
        <end position="1805"/>
    </location>
</feature>
<gene>
    <name evidence="5" type="ORF">FCC1311_062352</name>
</gene>
<dbReference type="Pfam" id="PF13517">
    <property type="entry name" value="FG-GAP_3"/>
    <property type="match status" value="2"/>
</dbReference>
<dbReference type="Gene3D" id="2.10.50.10">
    <property type="entry name" value="Tumor Necrosis Factor Receptor, subunit A, domain 2"/>
    <property type="match status" value="2"/>
</dbReference>
<accession>A0A2R5GHF0</accession>
<dbReference type="InterPro" id="IPR013517">
    <property type="entry name" value="FG-GAP"/>
</dbReference>
<dbReference type="Proteomes" id="UP000241890">
    <property type="component" value="Unassembled WGS sequence"/>
</dbReference>
<dbReference type="InterPro" id="IPR009030">
    <property type="entry name" value="Growth_fac_rcpt_cys_sf"/>
</dbReference>
<evidence type="ECO:0000313" key="6">
    <source>
        <dbReference type="Proteomes" id="UP000241890"/>
    </source>
</evidence>
<feature type="region of interest" description="Disordered" evidence="2">
    <location>
        <begin position="1231"/>
        <end position="1284"/>
    </location>
</feature>
<evidence type="ECO:0000313" key="5">
    <source>
        <dbReference type="EMBL" id="GBG30015.1"/>
    </source>
</evidence>
<dbReference type="InterPro" id="IPR028994">
    <property type="entry name" value="Integrin_alpha_N"/>
</dbReference>
<dbReference type="PANTHER" id="PTHR46580:SF4">
    <property type="entry name" value="ATP_GTP-BINDING PROTEIN"/>
    <property type="match status" value="1"/>
</dbReference>
<evidence type="ECO:0000256" key="1">
    <source>
        <dbReference type="ARBA" id="ARBA00022729"/>
    </source>
</evidence>
<dbReference type="SUPFAM" id="SSF57184">
    <property type="entry name" value="Growth factor receptor domain"/>
    <property type="match status" value="2"/>
</dbReference>
<feature type="compositionally biased region" description="Acidic residues" evidence="2">
    <location>
        <begin position="605"/>
        <end position="620"/>
    </location>
</feature>
<evidence type="ECO:0000259" key="4">
    <source>
        <dbReference type="Pfam" id="PF07699"/>
    </source>
</evidence>
<keyword evidence="3" id="KW-0472">Membrane</keyword>
<dbReference type="SUPFAM" id="SSF69318">
    <property type="entry name" value="Integrin alpha N-terminal domain"/>
    <property type="match status" value="1"/>
</dbReference>
<feature type="region of interest" description="Disordered" evidence="2">
    <location>
        <begin position="2188"/>
        <end position="2247"/>
    </location>
</feature>
<dbReference type="Gene3D" id="2.130.10.130">
    <property type="entry name" value="Integrin alpha, N-terminal"/>
    <property type="match status" value="1"/>
</dbReference>
<dbReference type="InterPro" id="IPR011641">
    <property type="entry name" value="Tyr-kin_ephrin_A/B_rcpt-like"/>
</dbReference>
<keyword evidence="6" id="KW-1185">Reference proteome</keyword>
<keyword evidence="3" id="KW-0812">Transmembrane</keyword>
<dbReference type="SMART" id="SM01411">
    <property type="entry name" value="Ephrin_rec_like"/>
    <property type="match status" value="3"/>
</dbReference>
<feature type="region of interest" description="Disordered" evidence="2">
    <location>
        <begin position="604"/>
        <end position="625"/>
    </location>
</feature>
<feature type="domain" description="Tyrosine-protein kinase ephrin type A/B receptor-like" evidence="4">
    <location>
        <begin position="1560"/>
        <end position="1603"/>
    </location>
</feature>
<feature type="compositionally biased region" description="Polar residues" evidence="2">
    <location>
        <begin position="2133"/>
        <end position="2144"/>
    </location>
</feature>
<feature type="transmembrane region" description="Helical" evidence="3">
    <location>
        <begin position="1959"/>
        <end position="1977"/>
    </location>
</feature>
<name>A0A2R5GHF0_9STRA</name>
<feature type="transmembrane region" description="Helical" evidence="3">
    <location>
        <begin position="2011"/>
        <end position="2033"/>
    </location>
</feature>
<reference evidence="5 6" key="1">
    <citation type="submission" date="2017-12" db="EMBL/GenBank/DDBJ databases">
        <title>Sequencing, de novo assembly and annotation of complete genome of a new Thraustochytrid species, strain FCC1311.</title>
        <authorList>
            <person name="Sedici K."/>
            <person name="Godart F."/>
            <person name="Aiese Cigliano R."/>
            <person name="Sanseverino W."/>
            <person name="Barakat M."/>
            <person name="Ortet P."/>
            <person name="Marechal E."/>
            <person name="Cagnac O."/>
            <person name="Amato A."/>
        </authorList>
    </citation>
    <scope>NUCLEOTIDE SEQUENCE [LARGE SCALE GENOMIC DNA]</scope>
</reference>
<evidence type="ECO:0000256" key="2">
    <source>
        <dbReference type="SAM" id="MobiDB-lite"/>
    </source>
</evidence>
<dbReference type="Pfam" id="PF07699">
    <property type="entry name" value="Ephrin_rec_like"/>
    <property type="match status" value="2"/>
</dbReference>
<dbReference type="PANTHER" id="PTHR46580">
    <property type="entry name" value="SENSOR KINASE-RELATED"/>
    <property type="match status" value="1"/>
</dbReference>
<dbReference type="OrthoDB" id="5950997at2759"/>
<comment type="caution">
    <text evidence="5">The sequence shown here is derived from an EMBL/GenBank/DDBJ whole genome shotgun (WGS) entry which is preliminary data.</text>
</comment>
<feature type="transmembrane region" description="Helical" evidence="3">
    <location>
        <begin position="2064"/>
        <end position="2084"/>
    </location>
</feature>
<feature type="domain" description="Tyrosine-protein kinase ephrin type A/B receptor-like" evidence="4">
    <location>
        <begin position="1616"/>
        <end position="1660"/>
    </location>
</feature>
<dbReference type="InParanoid" id="A0A2R5GHF0"/>
<dbReference type="CDD" id="cd00185">
    <property type="entry name" value="TNFRSF"/>
    <property type="match status" value="1"/>
</dbReference>
<dbReference type="EMBL" id="BEYU01000070">
    <property type="protein sequence ID" value="GBG30015.1"/>
    <property type="molecule type" value="Genomic_DNA"/>
</dbReference>
<feature type="region of interest" description="Disordered" evidence="2">
    <location>
        <begin position="513"/>
        <end position="542"/>
    </location>
</feature>
<feature type="transmembrane region" description="Helical" evidence="3">
    <location>
        <begin position="2096"/>
        <end position="2118"/>
    </location>
</feature>
<organism evidence="5 6">
    <name type="scientific">Hondaea fermentalgiana</name>
    <dbReference type="NCBI Taxonomy" id="2315210"/>
    <lineage>
        <taxon>Eukaryota</taxon>
        <taxon>Sar</taxon>
        <taxon>Stramenopiles</taxon>
        <taxon>Bigyra</taxon>
        <taxon>Labyrinthulomycetes</taxon>
        <taxon>Thraustochytrida</taxon>
        <taxon>Thraustochytriidae</taxon>
        <taxon>Hondaea</taxon>
    </lineage>
</organism>
<proteinExistence type="predicted"/>